<dbReference type="GO" id="GO:0005657">
    <property type="term" value="C:replication fork"/>
    <property type="evidence" value="ECO:0007669"/>
    <property type="project" value="TreeGrafter"/>
</dbReference>
<dbReference type="GO" id="GO:0000724">
    <property type="term" value="P:double-strand break repair via homologous recombination"/>
    <property type="evidence" value="ECO:0007669"/>
    <property type="project" value="TreeGrafter"/>
</dbReference>
<feature type="domain" description="RecA family profile 1" evidence="17">
    <location>
        <begin position="78"/>
        <end position="251"/>
    </location>
</feature>
<dbReference type="InterPro" id="IPR047323">
    <property type="entry name" value="Rad51D_C"/>
</dbReference>
<comment type="similarity">
    <text evidence="2">Belongs to the RecA family. RAD51 subfamily.</text>
</comment>
<dbReference type="PANTHER" id="PTHR46457:SF1">
    <property type="entry name" value="DNA REPAIR PROTEIN RAD51 HOMOLOG 4"/>
    <property type="match status" value="1"/>
</dbReference>
<evidence type="ECO:0000313" key="19">
    <source>
        <dbReference type="Proteomes" id="UP000736164"/>
    </source>
</evidence>
<name>A0A8J7P5P9_ATRSP</name>
<dbReference type="AlphaFoldDB" id="A0A8J7P5P9"/>
<evidence type="ECO:0000256" key="6">
    <source>
        <dbReference type="ARBA" id="ARBA00023125"/>
    </source>
</evidence>
<dbReference type="PANTHER" id="PTHR46457">
    <property type="entry name" value="DNA REPAIR PROTEIN RAD51 HOMOLOG 4"/>
    <property type="match status" value="1"/>
</dbReference>
<evidence type="ECO:0000256" key="14">
    <source>
        <dbReference type="ARBA" id="ARBA00078131"/>
    </source>
</evidence>
<dbReference type="InterPro" id="IPR051988">
    <property type="entry name" value="HRR_RAD51_Paralog"/>
</dbReference>
<dbReference type="Proteomes" id="UP000736164">
    <property type="component" value="Unassembled WGS sequence"/>
</dbReference>
<dbReference type="Gene3D" id="3.40.50.300">
    <property type="entry name" value="P-loop containing nucleotide triphosphate hydrolases"/>
    <property type="match status" value="1"/>
</dbReference>
<feature type="non-terminal residue" evidence="18">
    <location>
        <position position="1"/>
    </location>
</feature>
<reference evidence="18" key="1">
    <citation type="journal article" date="2021" name="Cell">
        <title>Tracing the genetic footprints of vertebrate landing in non-teleost ray-finned fishes.</title>
        <authorList>
            <person name="Bi X."/>
            <person name="Wang K."/>
            <person name="Yang L."/>
            <person name="Pan H."/>
            <person name="Jiang H."/>
            <person name="Wei Q."/>
            <person name="Fang M."/>
            <person name="Yu H."/>
            <person name="Zhu C."/>
            <person name="Cai Y."/>
            <person name="He Y."/>
            <person name="Gan X."/>
            <person name="Zeng H."/>
            <person name="Yu D."/>
            <person name="Zhu Y."/>
            <person name="Jiang H."/>
            <person name="Qiu Q."/>
            <person name="Yang H."/>
            <person name="Zhang Y.E."/>
            <person name="Wang W."/>
            <person name="Zhu M."/>
            <person name="He S."/>
            <person name="Zhang G."/>
        </authorList>
    </citation>
    <scope>NUCLEOTIDE SEQUENCE</scope>
    <source>
        <strain evidence="18">Allg_001</strain>
    </source>
</reference>
<comment type="subcellular location">
    <subcellularLocation>
        <location evidence="1">Nucleus</location>
    </subcellularLocation>
</comment>
<evidence type="ECO:0000256" key="11">
    <source>
        <dbReference type="ARBA" id="ARBA00066228"/>
    </source>
</evidence>
<keyword evidence="8" id="KW-0234">DNA repair</keyword>
<dbReference type="GO" id="GO:0007131">
    <property type="term" value="P:reciprocal meiotic recombination"/>
    <property type="evidence" value="ECO:0007669"/>
    <property type="project" value="TreeGrafter"/>
</dbReference>
<feature type="region of interest" description="Disordered" evidence="16">
    <location>
        <begin position="303"/>
        <end position="338"/>
    </location>
</feature>
<dbReference type="GO" id="GO:0000400">
    <property type="term" value="F:four-way junction DNA binding"/>
    <property type="evidence" value="ECO:0007669"/>
    <property type="project" value="TreeGrafter"/>
</dbReference>
<evidence type="ECO:0000256" key="12">
    <source>
        <dbReference type="ARBA" id="ARBA00073971"/>
    </source>
</evidence>
<evidence type="ECO:0000256" key="16">
    <source>
        <dbReference type="SAM" id="MobiDB-lite"/>
    </source>
</evidence>
<sequence>MVFLREGLCPGLTEEVIQALRTQEIRTVEDLVSSELEELAQKCSISYKALVAIRRVLLTQHTGFPVSGADLYEELLSSMAILSTGNESLDVLLDAGLYTGEVTELAGGPGSGKTQVCLGVAVHISCVLKRSVLYIDTNGGLSASRLLQMVQSKTSNMEEQVEALNRILVCWVFDVFSLLETLHSLRSGGLEQASVRNGPIRAVIVDSVTAVLSHMLGGRQTEGMSLMMQVAGALRLIAKDLNVAILVTNHVTKDGNGVLKAGLGQSWSHVPRTRVLLQRVDGPQAQRSGLRWATLLKSSRQPCHQKQQFDLGSGGQPADSHPDHLQRMEQEDVFKHDS</sequence>
<dbReference type="GO" id="GO:0003697">
    <property type="term" value="F:single-stranded DNA binding"/>
    <property type="evidence" value="ECO:0007669"/>
    <property type="project" value="TreeGrafter"/>
</dbReference>
<evidence type="ECO:0000256" key="9">
    <source>
        <dbReference type="ARBA" id="ARBA00023242"/>
    </source>
</evidence>
<proteinExistence type="inferred from homology"/>
<evidence type="ECO:0000256" key="15">
    <source>
        <dbReference type="ARBA" id="ARBA00079680"/>
    </source>
</evidence>
<evidence type="ECO:0000256" key="10">
    <source>
        <dbReference type="ARBA" id="ARBA00057808"/>
    </source>
</evidence>
<dbReference type="PIRSF" id="PIRSF005856">
    <property type="entry name" value="Rad51"/>
    <property type="match status" value="1"/>
</dbReference>
<dbReference type="InterPro" id="IPR027417">
    <property type="entry name" value="P-loop_NTPase"/>
</dbReference>
<dbReference type="SUPFAM" id="SSF52540">
    <property type="entry name" value="P-loop containing nucleoside triphosphate hydrolases"/>
    <property type="match status" value="1"/>
</dbReference>
<dbReference type="InterPro" id="IPR013632">
    <property type="entry name" value="Rad51_C"/>
</dbReference>
<keyword evidence="4" id="KW-0227">DNA damage</keyword>
<dbReference type="InterPro" id="IPR020588">
    <property type="entry name" value="RecA_ATP-bd"/>
</dbReference>
<evidence type="ECO:0000256" key="2">
    <source>
        <dbReference type="ARBA" id="ARBA00007095"/>
    </source>
</evidence>
<dbReference type="GO" id="GO:0033063">
    <property type="term" value="C:Rad51B-Rad51C-Rad51D-XRCC2 complex"/>
    <property type="evidence" value="ECO:0007669"/>
    <property type="project" value="TreeGrafter"/>
</dbReference>
<comment type="subunit">
    <text evidence="11">Part of the BCDX2 complex consisting of RAD51B, RAD51C, RAD51D and XRCC2; the complex has a ring-like structure arranged into a flat disc around a central channel. In the absence of DNA, the BCDX2 subcomplex XRCC2:RAD51D formed a multimeric ring structure; in the presence of single-stranded DNA it formed a filamentous structure with the ssDNA. Interacts with SWSAP1 and ZSWIM7; involved in homologous recombination repair. Interacts with BLM; required for stimulation of BLM activity by the BCDX2 subcomplex XRCC2:RAD51D.</text>
</comment>
<dbReference type="GO" id="GO:0005524">
    <property type="term" value="F:ATP binding"/>
    <property type="evidence" value="ECO:0007669"/>
    <property type="project" value="UniProtKB-KW"/>
</dbReference>
<keyword evidence="7" id="KW-0233">DNA recombination</keyword>
<evidence type="ECO:0000256" key="5">
    <source>
        <dbReference type="ARBA" id="ARBA00022840"/>
    </source>
</evidence>
<feature type="compositionally biased region" description="Basic and acidic residues" evidence="16">
    <location>
        <begin position="320"/>
        <end position="338"/>
    </location>
</feature>
<gene>
    <name evidence="18" type="primary">Rad51d</name>
    <name evidence="18" type="ORF">GTO95_0005401</name>
</gene>
<dbReference type="EMBL" id="JAAWVO010078506">
    <property type="protein sequence ID" value="MBN3326007.1"/>
    <property type="molecule type" value="Genomic_DNA"/>
</dbReference>
<dbReference type="SMART" id="SM00382">
    <property type="entry name" value="AAA"/>
    <property type="match status" value="1"/>
</dbReference>
<dbReference type="Pfam" id="PF21794">
    <property type="entry name" value="RAD51D_N"/>
    <property type="match status" value="1"/>
</dbReference>
<keyword evidence="6" id="KW-0238">DNA-binding</keyword>
<dbReference type="GO" id="GO:0000723">
    <property type="term" value="P:telomere maintenance"/>
    <property type="evidence" value="ECO:0007669"/>
    <property type="project" value="TreeGrafter"/>
</dbReference>
<dbReference type="InterPro" id="IPR048943">
    <property type="entry name" value="RAD51D_N"/>
</dbReference>
<evidence type="ECO:0000313" key="18">
    <source>
        <dbReference type="EMBL" id="MBN3326007.1"/>
    </source>
</evidence>
<keyword evidence="3" id="KW-0547">Nucleotide-binding</keyword>
<keyword evidence="5" id="KW-0067">ATP-binding</keyword>
<protein>
    <recommendedName>
        <fullName evidence="12">DNA repair protein RAD51 homolog 4</fullName>
    </recommendedName>
    <alternativeName>
        <fullName evidence="13">R51H3</fullName>
    </alternativeName>
    <alternativeName>
        <fullName evidence="14">RAD51 homolog D</fullName>
    </alternativeName>
    <alternativeName>
        <fullName evidence="15">RAD51-like protein 3</fullName>
    </alternativeName>
</protein>
<dbReference type="GO" id="GO:0000781">
    <property type="term" value="C:chromosome, telomeric region"/>
    <property type="evidence" value="ECO:0007669"/>
    <property type="project" value="UniProtKB-ARBA"/>
</dbReference>
<keyword evidence="9" id="KW-0539">Nucleus</keyword>
<evidence type="ECO:0000256" key="4">
    <source>
        <dbReference type="ARBA" id="ARBA00022763"/>
    </source>
</evidence>
<organism evidence="18 19">
    <name type="scientific">Atractosteus spatula</name>
    <name type="common">Alligator gar</name>
    <name type="synonym">Lepisosteus spatula</name>
    <dbReference type="NCBI Taxonomy" id="7917"/>
    <lineage>
        <taxon>Eukaryota</taxon>
        <taxon>Metazoa</taxon>
        <taxon>Chordata</taxon>
        <taxon>Craniata</taxon>
        <taxon>Vertebrata</taxon>
        <taxon>Euteleostomi</taxon>
        <taxon>Actinopterygii</taxon>
        <taxon>Neopterygii</taxon>
        <taxon>Holostei</taxon>
        <taxon>Semionotiformes</taxon>
        <taxon>Lepisosteidae</taxon>
        <taxon>Atractosteus</taxon>
    </lineage>
</organism>
<dbReference type="CDD" id="cd19489">
    <property type="entry name" value="Rad51D"/>
    <property type="match status" value="1"/>
</dbReference>
<evidence type="ECO:0000259" key="17">
    <source>
        <dbReference type="PROSITE" id="PS50162"/>
    </source>
</evidence>
<dbReference type="GO" id="GO:0005815">
    <property type="term" value="C:microtubule organizing center"/>
    <property type="evidence" value="ECO:0007669"/>
    <property type="project" value="TreeGrafter"/>
</dbReference>
<feature type="non-terminal residue" evidence="18">
    <location>
        <position position="338"/>
    </location>
</feature>
<evidence type="ECO:0000256" key="13">
    <source>
        <dbReference type="ARBA" id="ARBA00078081"/>
    </source>
</evidence>
<accession>A0A8J7P5P9</accession>
<dbReference type="Pfam" id="PF08423">
    <property type="entry name" value="Rad51"/>
    <property type="match status" value="1"/>
</dbReference>
<evidence type="ECO:0000256" key="3">
    <source>
        <dbReference type="ARBA" id="ARBA00022741"/>
    </source>
</evidence>
<dbReference type="GO" id="GO:0042148">
    <property type="term" value="P:DNA strand invasion"/>
    <property type="evidence" value="ECO:0007669"/>
    <property type="project" value="TreeGrafter"/>
</dbReference>
<comment type="caution">
    <text evidence="18">The sequence shown here is derived from an EMBL/GenBank/DDBJ whole genome shotgun (WGS) entry which is preliminary data.</text>
</comment>
<evidence type="ECO:0000256" key="7">
    <source>
        <dbReference type="ARBA" id="ARBA00023172"/>
    </source>
</evidence>
<comment type="function">
    <text evidence="10">Involved in the homologous recombination repair (HRR) pathway of double-stranded DNA breaks arising during DNA replication or induced by DNA-damaging agents. Bind to single-stranded DNA (ssDNA) and has DNA-dependent ATPase activity. Part of the RAD51 paralog protein complex BCDX2 which acts in the BRCA1-BRCA2-dependent HR pathway. Upon DNA damage, BCDX2 acts downstream of BRCA2 recruitment and upstream of RAD51 recruitment. BCDX2 binds predominantly to the intersection of the four duplex arms of the Holliday junction and to junction of replication forks. The BCDX2 complex was originally reported to bind single-stranded DNA, single-stranded gaps in duplex DNA and specifically to nicks in duplex DNA. Involved in telomere maintenance. The BCDX2 subcomplex XRCC2:RAD51D can stimulate Holliday junction resolution by BLM.</text>
</comment>
<dbReference type="FunFam" id="3.40.50.300:FF:001042">
    <property type="entry name" value="DNA repair protein RAD51 homolog 4"/>
    <property type="match status" value="1"/>
</dbReference>
<keyword evidence="19" id="KW-1185">Reference proteome</keyword>
<dbReference type="InterPro" id="IPR016467">
    <property type="entry name" value="DNA_recomb/repair_RecA-like"/>
</dbReference>
<dbReference type="GO" id="GO:0140664">
    <property type="term" value="F:ATP-dependent DNA damage sensor activity"/>
    <property type="evidence" value="ECO:0007669"/>
    <property type="project" value="InterPro"/>
</dbReference>
<dbReference type="PROSITE" id="PS50162">
    <property type="entry name" value="RECA_2"/>
    <property type="match status" value="1"/>
</dbReference>
<evidence type="ECO:0000256" key="1">
    <source>
        <dbReference type="ARBA" id="ARBA00004123"/>
    </source>
</evidence>
<dbReference type="InterPro" id="IPR003593">
    <property type="entry name" value="AAA+_ATPase"/>
</dbReference>
<evidence type="ECO:0000256" key="8">
    <source>
        <dbReference type="ARBA" id="ARBA00023204"/>
    </source>
</evidence>